<dbReference type="Gene3D" id="3.40.630.30">
    <property type="match status" value="1"/>
</dbReference>
<keyword evidence="3" id="KW-1185">Reference proteome</keyword>
<dbReference type="RefSeq" id="WP_209762469.1">
    <property type="nucleotide sequence ID" value="NZ_JAGINP010000001.1"/>
</dbReference>
<sequence>MRPDMVAIRPMVADDAPAFARCMQRVYGDTYKPFVYEPDAVRKLLADGRLRSVVAVTPDGEIVAHQGVMREYPESRIAEVTMGIVDPAHRGGGLFKRLKEVAFAQAKREGLLGLYGEAVTIHDHSQKANIAMGARETGVMLGYIPAKRTFTNFDGNGDGAGARRQAAVLFYIRLNPEPSRTVYAPLAHWGMVERIYRHAGLDRRIAMARIGALAGLPGHADIRLKVLPDFGAAMIRVATSGLDLVEVVRTRLREAVLRRAEVVFLDLPLADPATQMMAGRLEALGFSFAGVFPESDAGDLLRLQYRGDLPGSTPPEPDRIRMATDFGRTLLAYTLDEDPLRTGLPDAAA</sequence>
<feature type="domain" description="N-acetyltransferase" evidence="1">
    <location>
        <begin position="6"/>
        <end position="151"/>
    </location>
</feature>
<dbReference type="PROSITE" id="PS51186">
    <property type="entry name" value="GNAT"/>
    <property type="match status" value="1"/>
</dbReference>
<dbReference type="Proteomes" id="UP000781958">
    <property type="component" value="Unassembled WGS sequence"/>
</dbReference>
<organism evidence="2 3">
    <name type="scientific">Azospirillum rugosum</name>
    <dbReference type="NCBI Taxonomy" id="416170"/>
    <lineage>
        <taxon>Bacteria</taxon>
        <taxon>Pseudomonadati</taxon>
        <taxon>Pseudomonadota</taxon>
        <taxon>Alphaproteobacteria</taxon>
        <taxon>Rhodospirillales</taxon>
        <taxon>Azospirillaceae</taxon>
        <taxon>Azospirillum</taxon>
    </lineage>
</organism>
<comment type="caution">
    <text evidence="2">The sequence shown here is derived from an EMBL/GenBank/DDBJ whole genome shotgun (WGS) entry which is preliminary data.</text>
</comment>
<dbReference type="InterPro" id="IPR016181">
    <property type="entry name" value="Acyl_CoA_acyltransferase"/>
</dbReference>
<dbReference type="CDD" id="cd04301">
    <property type="entry name" value="NAT_SF"/>
    <property type="match status" value="1"/>
</dbReference>
<accession>A0ABS4SCY7</accession>
<dbReference type="SUPFAM" id="SSF55729">
    <property type="entry name" value="Acyl-CoA N-acyltransferases (Nat)"/>
    <property type="match status" value="1"/>
</dbReference>
<evidence type="ECO:0000259" key="1">
    <source>
        <dbReference type="PROSITE" id="PS51186"/>
    </source>
</evidence>
<reference evidence="2 3" key="1">
    <citation type="submission" date="2021-03" db="EMBL/GenBank/DDBJ databases">
        <title>Genomic Encyclopedia of Type Strains, Phase III (KMG-III): the genomes of soil and plant-associated and newly described type strains.</title>
        <authorList>
            <person name="Whitman W."/>
        </authorList>
    </citation>
    <scope>NUCLEOTIDE SEQUENCE [LARGE SCALE GENOMIC DNA]</scope>
    <source>
        <strain evidence="2 3">IMMIB AFH-6</strain>
    </source>
</reference>
<protein>
    <submittedName>
        <fullName evidence="2">Ribosomal protein S18 acetylase RimI-like enzyme</fullName>
    </submittedName>
</protein>
<evidence type="ECO:0000313" key="2">
    <source>
        <dbReference type="EMBL" id="MBP2290439.1"/>
    </source>
</evidence>
<dbReference type="InterPro" id="IPR000182">
    <property type="entry name" value="GNAT_dom"/>
</dbReference>
<gene>
    <name evidence="2" type="ORF">J2851_000176</name>
</gene>
<dbReference type="EMBL" id="JAGINP010000001">
    <property type="protein sequence ID" value="MBP2290439.1"/>
    <property type="molecule type" value="Genomic_DNA"/>
</dbReference>
<evidence type="ECO:0000313" key="3">
    <source>
        <dbReference type="Proteomes" id="UP000781958"/>
    </source>
</evidence>
<name>A0ABS4SCY7_9PROT</name>
<proteinExistence type="predicted"/>